<sequence>MNDANLRRLQQLTTKYELGEEYHLTIDDLEHSLSTSRRNTSIVLKCLSEYHWICWIPSKGRGKLSQFKILVSFSEALEQVLALQLEHGRFNVIPRLLESYGAAAIKALTLATEKHSLFNEQHEHLLITQYPWVDNLEPARTYRIAEHQILRSIYNTLLVQDHEGNPQASLAHHWKIEGRFLHFWLRPNVLFHDGDTLSAKDVAQCLLRLKSIDGPVQSLFEQVSDVQVVGDKQLTIELAHANPMFIYALCSAHASIYRCKRTYFSSGRSAYMGTGPFSLDDWSEERLVLKRHRGYFAQNALLEQITLTDIEGLNDHTLSFNRSGVAEETTINALSYLAVNRREGSGITSDDLDSLVLFIKSSSKEFDADMMTDDLSFSPSKLTSSLLTPTLTGTVVLTRPKMTIPLLQDMADWLQQTIAKTGITMEVVELPNISDPSSMSESADLLFIEEIIEQPKDYGLYDWLLAASGLRFIFNSSEMKEHCEIVRSAVSGDNPIDRLKQIEHSLYQQKLLCPLFHGKEKVSNSVEVHGVEINKTGYSDFYKLWISSSEK</sequence>
<feature type="domain" description="Transcriptional regulator SgrR N-terminal HTH" evidence="3">
    <location>
        <begin position="10"/>
        <end position="107"/>
    </location>
</feature>
<dbReference type="RefSeq" id="WP_102436470.1">
    <property type="nucleotide sequence ID" value="NZ_CAWNVI010000143.1"/>
</dbReference>
<dbReference type="PANTHER" id="PTHR30290">
    <property type="entry name" value="PERIPLASMIC BINDING COMPONENT OF ABC TRANSPORTER"/>
    <property type="match status" value="1"/>
</dbReference>
<reference evidence="5" key="1">
    <citation type="submission" date="2016-07" db="EMBL/GenBank/DDBJ databases">
        <title>Nontailed viruses are major unrecognized killers of bacteria in the ocean.</title>
        <authorList>
            <person name="Kauffman K."/>
            <person name="Hussain F."/>
            <person name="Yang J."/>
            <person name="Arevalo P."/>
            <person name="Brown J."/>
            <person name="Cutler M."/>
            <person name="Kelly L."/>
            <person name="Polz M.F."/>
        </authorList>
    </citation>
    <scope>NUCLEOTIDE SEQUENCE [LARGE SCALE GENOMIC DNA]</scope>
    <source>
        <strain evidence="5">10N.261.46.F8</strain>
    </source>
</reference>
<dbReference type="SUPFAM" id="SSF53850">
    <property type="entry name" value="Periplasmic binding protein-like II"/>
    <property type="match status" value="1"/>
</dbReference>
<accession>A0A2N7K103</accession>
<proteinExistence type="predicted"/>
<dbReference type="InterPro" id="IPR000914">
    <property type="entry name" value="SBP_5_dom"/>
</dbReference>
<evidence type="ECO:0000259" key="3">
    <source>
        <dbReference type="Pfam" id="PF12793"/>
    </source>
</evidence>
<protein>
    <submittedName>
        <fullName evidence="4">ABC transporter substrate-binding protein</fullName>
    </submittedName>
</protein>
<dbReference type="InterPro" id="IPR025370">
    <property type="entry name" value="SgrR_HTH_N"/>
</dbReference>
<name>A0A2N7K103_9VIBR</name>
<dbReference type="GO" id="GO:1904680">
    <property type="term" value="F:peptide transmembrane transporter activity"/>
    <property type="evidence" value="ECO:0007669"/>
    <property type="project" value="TreeGrafter"/>
</dbReference>
<dbReference type="Pfam" id="PF00496">
    <property type="entry name" value="SBP_bac_5"/>
    <property type="match status" value="1"/>
</dbReference>
<dbReference type="GO" id="GO:0015833">
    <property type="term" value="P:peptide transport"/>
    <property type="evidence" value="ECO:0007669"/>
    <property type="project" value="TreeGrafter"/>
</dbReference>
<dbReference type="GO" id="GO:0003677">
    <property type="term" value="F:DNA binding"/>
    <property type="evidence" value="ECO:0007669"/>
    <property type="project" value="UniProtKB-KW"/>
</dbReference>
<dbReference type="PANTHER" id="PTHR30290:SF72">
    <property type="entry name" value="HTH-TYPE TRANSCRIPTIONAL REGULATOR SGRR"/>
    <property type="match status" value="1"/>
</dbReference>
<evidence type="ECO:0000313" key="5">
    <source>
        <dbReference type="Proteomes" id="UP000235406"/>
    </source>
</evidence>
<gene>
    <name evidence="4" type="ORF">BCT49_10825</name>
</gene>
<evidence type="ECO:0000256" key="1">
    <source>
        <dbReference type="ARBA" id="ARBA00023125"/>
    </source>
</evidence>
<evidence type="ECO:0000313" key="4">
    <source>
        <dbReference type="EMBL" id="PMM66873.1"/>
    </source>
</evidence>
<dbReference type="Pfam" id="PF12793">
    <property type="entry name" value="SgrR_N"/>
    <property type="match status" value="1"/>
</dbReference>
<dbReference type="Gene3D" id="3.40.190.10">
    <property type="entry name" value="Periplasmic binding protein-like II"/>
    <property type="match status" value="1"/>
</dbReference>
<dbReference type="AlphaFoldDB" id="A0A2N7K103"/>
<organism evidence="4 5">
    <name type="scientific">Vibrio lentus</name>
    <dbReference type="NCBI Taxonomy" id="136468"/>
    <lineage>
        <taxon>Bacteria</taxon>
        <taxon>Pseudomonadati</taxon>
        <taxon>Pseudomonadota</taxon>
        <taxon>Gammaproteobacteria</taxon>
        <taxon>Vibrionales</taxon>
        <taxon>Vibrionaceae</taxon>
        <taxon>Vibrio</taxon>
    </lineage>
</organism>
<dbReference type="OrthoDB" id="5898773at2"/>
<dbReference type="EMBL" id="MCZK01000143">
    <property type="protein sequence ID" value="PMM66873.1"/>
    <property type="molecule type" value="Genomic_DNA"/>
</dbReference>
<dbReference type="InterPro" id="IPR039424">
    <property type="entry name" value="SBP_5"/>
</dbReference>
<comment type="caution">
    <text evidence="4">The sequence shown here is derived from an EMBL/GenBank/DDBJ whole genome shotgun (WGS) entry which is preliminary data.</text>
</comment>
<dbReference type="Proteomes" id="UP000235406">
    <property type="component" value="Unassembled WGS sequence"/>
</dbReference>
<evidence type="ECO:0000259" key="2">
    <source>
        <dbReference type="Pfam" id="PF00496"/>
    </source>
</evidence>
<feature type="domain" description="Solute-binding protein family 5" evidence="2">
    <location>
        <begin position="167"/>
        <end position="326"/>
    </location>
</feature>
<keyword evidence="1" id="KW-0238">DNA-binding</keyword>